<protein>
    <recommendedName>
        <fullName evidence="3">SCP domain-containing protein</fullName>
    </recommendedName>
</protein>
<dbReference type="AlphaFoldDB" id="A0A2V3J431"/>
<accession>A0A2V3J431</accession>
<reference evidence="1 2" key="1">
    <citation type="journal article" date="2018" name="Mol. Biol. Evol.">
        <title>Analysis of the draft genome of the red seaweed Gracilariopsis chorda provides insights into genome size evolution in Rhodophyta.</title>
        <authorList>
            <person name="Lee J."/>
            <person name="Yang E.C."/>
            <person name="Graf L."/>
            <person name="Yang J.H."/>
            <person name="Qiu H."/>
            <person name="Zel Zion U."/>
            <person name="Chan C.X."/>
            <person name="Stephens T.G."/>
            <person name="Weber A.P.M."/>
            <person name="Boo G.H."/>
            <person name="Boo S.M."/>
            <person name="Kim K.M."/>
            <person name="Shin Y."/>
            <person name="Jung M."/>
            <person name="Lee S.J."/>
            <person name="Yim H.S."/>
            <person name="Lee J.H."/>
            <person name="Bhattacharya D."/>
            <person name="Yoon H.S."/>
        </authorList>
    </citation>
    <scope>NUCLEOTIDE SEQUENCE [LARGE SCALE GENOMIC DNA]</scope>
    <source>
        <strain evidence="1 2">SKKU-2015</strain>
        <tissue evidence="1">Whole body</tissue>
    </source>
</reference>
<dbReference type="EMBL" id="NBIV01000007">
    <property type="protein sequence ID" value="PXF49216.1"/>
    <property type="molecule type" value="Genomic_DNA"/>
</dbReference>
<name>A0A2V3J431_9FLOR</name>
<evidence type="ECO:0000313" key="1">
    <source>
        <dbReference type="EMBL" id="PXF49216.1"/>
    </source>
</evidence>
<dbReference type="Proteomes" id="UP000247409">
    <property type="component" value="Unassembled WGS sequence"/>
</dbReference>
<gene>
    <name evidence="1" type="ORF">BWQ96_01005</name>
</gene>
<evidence type="ECO:0008006" key="3">
    <source>
        <dbReference type="Google" id="ProtNLM"/>
    </source>
</evidence>
<sequence length="137" mass="15899">MAYYPRQPEASEKTAGKRAVAYLNFMRNMKTLDKLWWHDNLYGYVQMINNEKKDGAPMQKLDGIITESHTLDGTDIDVVRDEVMSKWITARQECGEDNSMLFVEDYRYCAVGLLNDVQNRKVYVTIALCSRRHPLVS</sequence>
<proteinExistence type="predicted"/>
<keyword evidence="2" id="KW-1185">Reference proteome</keyword>
<comment type="caution">
    <text evidence="1">The sequence shown here is derived from an EMBL/GenBank/DDBJ whole genome shotgun (WGS) entry which is preliminary data.</text>
</comment>
<evidence type="ECO:0000313" key="2">
    <source>
        <dbReference type="Proteomes" id="UP000247409"/>
    </source>
</evidence>
<organism evidence="1 2">
    <name type="scientific">Gracilariopsis chorda</name>
    <dbReference type="NCBI Taxonomy" id="448386"/>
    <lineage>
        <taxon>Eukaryota</taxon>
        <taxon>Rhodophyta</taxon>
        <taxon>Florideophyceae</taxon>
        <taxon>Rhodymeniophycidae</taxon>
        <taxon>Gracilariales</taxon>
        <taxon>Gracilariaceae</taxon>
        <taxon>Gracilariopsis</taxon>
    </lineage>
</organism>